<name>A0ABD7HFM2_9MYCO</name>
<comment type="caution">
    <text evidence="1">The sequence shown here is derived from an EMBL/GenBank/DDBJ whole genome shotgun (WGS) entry which is preliminary data.</text>
</comment>
<reference evidence="1 2" key="1">
    <citation type="submission" date="2018-08" db="EMBL/GenBank/DDBJ databases">
        <title>Linezolid Resistance in Mycobacterium abscessus: MIC Distribution and Comprehensive Investigation of Resistance Mechanisms.</title>
        <authorList>
            <person name="Ye M."/>
            <person name="Xu L."/>
            <person name="Zou Y."/>
            <person name="Li B."/>
            <person name="Guo Q."/>
            <person name="Zhang Y."/>
            <person name="Zhan M."/>
            <person name="Xu B."/>
            <person name="Yu F."/>
            <person name="Zhang Z."/>
            <person name="Chu H."/>
        </authorList>
    </citation>
    <scope>NUCLEOTIDE SEQUENCE [LARGE SCALE GENOMIC DNA]</scope>
    <source>
        <strain evidence="1 2">G143</strain>
    </source>
</reference>
<evidence type="ECO:0000313" key="1">
    <source>
        <dbReference type="EMBL" id="RIT26309.1"/>
    </source>
</evidence>
<evidence type="ECO:0000313" key="2">
    <source>
        <dbReference type="Proteomes" id="UP000284557"/>
    </source>
</evidence>
<accession>A0ABD7HFM2</accession>
<sequence length="38" mass="4117">TMVTEQFQQLIDEGLGGKDCSLIVKYATPDGSPRGYTP</sequence>
<dbReference type="EMBL" id="QXBN01000067">
    <property type="protein sequence ID" value="RIT26309.1"/>
    <property type="molecule type" value="Genomic_DNA"/>
</dbReference>
<dbReference type="Proteomes" id="UP000284557">
    <property type="component" value="Unassembled WGS sequence"/>
</dbReference>
<dbReference type="AlphaFoldDB" id="A0ABD7HFM2"/>
<gene>
    <name evidence="1" type="ORF">D2E76_28195</name>
</gene>
<organism evidence="1 2">
    <name type="scientific">Mycobacteroides abscessus</name>
    <dbReference type="NCBI Taxonomy" id="36809"/>
    <lineage>
        <taxon>Bacteria</taxon>
        <taxon>Bacillati</taxon>
        <taxon>Actinomycetota</taxon>
        <taxon>Actinomycetes</taxon>
        <taxon>Mycobacteriales</taxon>
        <taxon>Mycobacteriaceae</taxon>
        <taxon>Mycobacteroides</taxon>
    </lineage>
</organism>
<feature type="non-terminal residue" evidence="1">
    <location>
        <position position="1"/>
    </location>
</feature>
<proteinExistence type="predicted"/>
<protein>
    <submittedName>
        <fullName evidence="1">3-hydroxyisobutyrate dehydrogenase</fullName>
    </submittedName>
</protein>